<evidence type="ECO:0000256" key="4">
    <source>
        <dbReference type="ARBA" id="ARBA00023163"/>
    </source>
</evidence>
<gene>
    <name evidence="7" type="ORF">CICLE_v10031623mg</name>
</gene>
<accession>V4TJW6</accession>
<protein>
    <recommendedName>
        <fullName evidence="6">NAC domain-containing protein</fullName>
    </recommendedName>
</protein>
<dbReference type="Gramene" id="ESR51920">
    <property type="protein sequence ID" value="ESR51920"/>
    <property type="gene ID" value="CICLE_v10031623mg"/>
</dbReference>
<name>V4TJW6_CITCL</name>
<dbReference type="GO" id="GO:0099402">
    <property type="term" value="P:plant organ development"/>
    <property type="evidence" value="ECO:0007669"/>
    <property type="project" value="UniProtKB-ARBA"/>
</dbReference>
<keyword evidence="3" id="KW-0238">DNA-binding</keyword>
<evidence type="ECO:0000313" key="8">
    <source>
        <dbReference type="Proteomes" id="UP000030687"/>
    </source>
</evidence>
<dbReference type="SUPFAM" id="SSF101941">
    <property type="entry name" value="NAC domain"/>
    <property type="match status" value="1"/>
</dbReference>
<dbReference type="PANTHER" id="PTHR31744">
    <property type="entry name" value="PROTEIN CUP-SHAPED COTYLEDON 2-RELATED"/>
    <property type="match status" value="1"/>
</dbReference>
<evidence type="ECO:0000256" key="5">
    <source>
        <dbReference type="ARBA" id="ARBA00023242"/>
    </source>
</evidence>
<keyword evidence="5" id="KW-0539">Nucleus</keyword>
<dbReference type="KEGG" id="cic:CICLE_v10031623mg"/>
<dbReference type="GO" id="GO:0003677">
    <property type="term" value="F:DNA binding"/>
    <property type="evidence" value="ECO:0007669"/>
    <property type="project" value="UniProtKB-KW"/>
</dbReference>
<keyword evidence="2" id="KW-0805">Transcription regulation</keyword>
<dbReference type="PANTHER" id="PTHR31744:SF77">
    <property type="entry name" value="PROTEIN FEZ"/>
    <property type="match status" value="1"/>
</dbReference>
<feature type="domain" description="NAC" evidence="6">
    <location>
        <begin position="14"/>
        <end position="172"/>
    </location>
</feature>
<reference evidence="7 8" key="1">
    <citation type="submission" date="2013-10" db="EMBL/GenBank/DDBJ databases">
        <authorList>
            <consortium name="International Citrus Genome Consortium"/>
            <person name="Jenkins J."/>
            <person name="Schmutz J."/>
            <person name="Prochnik S."/>
            <person name="Rokhsar D."/>
            <person name="Gmitter F."/>
            <person name="Ollitrault P."/>
            <person name="Machado M."/>
            <person name="Talon M."/>
            <person name="Wincker P."/>
            <person name="Jaillon O."/>
            <person name="Morgante M."/>
        </authorList>
    </citation>
    <scope>NUCLEOTIDE SEQUENCE</scope>
    <source>
        <strain evidence="8">cv. Clemenules</strain>
    </source>
</reference>
<dbReference type="InterPro" id="IPR003441">
    <property type="entry name" value="NAC-dom"/>
</dbReference>
<evidence type="ECO:0000256" key="1">
    <source>
        <dbReference type="ARBA" id="ARBA00004123"/>
    </source>
</evidence>
<evidence type="ECO:0000259" key="6">
    <source>
        <dbReference type="PROSITE" id="PS51005"/>
    </source>
</evidence>
<evidence type="ECO:0000256" key="2">
    <source>
        <dbReference type="ARBA" id="ARBA00023015"/>
    </source>
</evidence>
<evidence type="ECO:0000313" key="7">
    <source>
        <dbReference type="EMBL" id="ESR51920.1"/>
    </source>
</evidence>
<dbReference type="STRING" id="85681.V4TJW6"/>
<comment type="subcellular location">
    <subcellularLocation>
        <location evidence="1">Nucleus</location>
    </subcellularLocation>
</comment>
<keyword evidence="4" id="KW-0804">Transcription</keyword>
<dbReference type="Gene3D" id="2.170.150.80">
    <property type="entry name" value="NAC domain"/>
    <property type="match status" value="1"/>
</dbReference>
<proteinExistence type="predicted"/>
<evidence type="ECO:0000256" key="3">
    <source>
        <dbReference type="ARBA" id="ARBA00023125"/>
    </source>
</evidence>
<dbReference type="InterPro" id="IPR036093">
    <property type="entry name" value="NAC_dom_sf"/>
</dbReference>
<dbReference type="GO" id="GO:0006355">
    <property type="term" value="P:regulation of DNA-templated transcription"/>
    <property type="evidence" value="ECO:0007669"/>
    <property type="project" value="InterPro"/>
</dbReference>
<dbReference type="FunFam" id="2.170.150.80:FF:000007">
    <property type="entry name" value="NAC domain-containing protein 35"/>
    <property type="match status" value="1"/>
</dbReference>
<dbReference type="Pfam" id="PF02365">
    <property type="entry name" value="NAM"/>
    <property type="match status" value="1"/>
</dbReference>
<dbReference type="Proteomes" id="UP000030687">
    <property type="component" value="Unassembled WGS sequence"/>
</dbReference>
<dbReference type="OMA" id="MQGNNIM"/>
<dbReference type="OrthoDB" id="1841925at2759"/>
<dbReference type="AlphaFoldDB" id="V4TJW6"/>
<keyword evidence="8" id="KW-1185">Reference proteome</keyword>
<dbReference type="EMBL" id="KI536726">
    <property type="protein sequence ID" value="ESR51920.1"/>
    <property type="molecule type" value="Genomic_DNA"/>
</dbReference>
<sequence length="427" mass="48302">MDERNENDKLDEILLPGFRFHPTDEELVGFYLKRKIQQRPLSIELIKQLDIYKYDPWDLPKLATTGEKEWYFYCPRDRKYRNSARPNRVTGAGFWKATGTDRPIYSSEGNKCIGLKKSLVFYKGKAAKGIKTDWMMHEFRLPSLIDSVPPKRFMDKTIPANDSWAICRIFKKTNSTAQRALSQSWVSPLPETASSTDAHVKSSYNTQFSLTSSMAQYFNCNNDIQQQPSSSSSCLTNTSTNSTFSPFDFVPYKPINPVIISKPHHQLPNISSGDLTSSFMFSPFEPTIPAAKCNINDVSSVLLSMSSDSMLGDFGKASDQCIDFVGSQDQYSGFSTTALPHYEMQAAVTDISNGDHHLHHEDVLMKNQHMMNHVDDQWESTVRPIGFPFSLPMMSLAAETWKPSSLWDCSSCPREISTSVSTSKFML</sequence>
<dbReference type="GO" id="GO:0005634">
    <property type="term" value="C:nucleus"/>
    <property type="evidence" value="ECO:0007669"/>
    <property type="project" value="UniProtKB-SubCell"/>
</dbReference>
<dbReference type="PROSITE" id="PS51005">
    <property type="entry name" value="NAC"/>
    <property type="match status" value="1"/>
</dbReference>
<dbReference type="InParanoid" id="V4TJW6"/>
<organism evidence="7 8">
    <name type="scientific">Citrus clementina</name>
    <name type="common">Clementine</name>
    <name type="synonym">Citrus deliciosa x Citrus sinensis</name>
    <dbReference type="NCBI Taxonomy" id="85681"/>
    <lineage>
        <taxon>Eukaryota</taxon>
        <taxon>Viridiplantae</taxon>
        <taxon>Streptophyta</taxon>
        <taxon>Embryophyta</taxon>
        <taxon>Tracheophyta</taxon>
        <taxon>Spermatophyta</taxon>
        <taxon>Magnoliopsida</taxon>
        <taxon>eudicotyledons</taxon>
        <taxon>Gunneridae</taxon>
        <taxon>Pentapetalae</taxon>
        <taxon>rosids</taxon>
        <taxon>malvids</taxon>
        <taxon>Sapindales</taxon>
        <taxon>Rutaceae</taxon>
        <taxon>Aurantioideae</taxon>
        <taxon>Citrus</taxon>
    </lineage>
</organism>
<dbReference type="eggNOG" id="ENOG502QRAX">
    <property type="taxonomic scope" value="Eukaryota"/>
</dbReference>